<comment type="caution">
    <text evidence="1">The sequence shown here is derived from an EMBL/GenBank/DDBJ whole genome shotgun (WGS) entry which is preliminary data.</text>
</comment>
<reference evidence="1" key="1">
    <citation type="submission" date="2023-04" db="EMBL/GenBank/DDBJ databases">
        <title>Candida boidinii NBRC 1967.</title>
        <authorList>
            <person name="Ichikawa N."/>
            <person name="Sato H."/>
            <person name="Tonouchi N."/>
        </authorList>
    </citation>
    <scope>NUCLEOTIDE SEQUENCE</scope>
    <source>
        <strain evidence="1">NBRC 1967</strain>
    </source>
</reference>
<keyword evidence="2" id="KW-1185">Reference proteome</keyword>
<dbReference type="EMBL" id="BSXV01000121">
    <property type="protein sequence ID" value="GME87609.1"/>
    <property type="molecule type" value="Genomic_DNA"/>
</dbReference>
<sequence length="575" mass="67223">MNNNKHPTVTPYKYKEELEQLRDWFYKYNEQSDLRSRALQKCAAYMTRGNMPHSIEATSLLTSSRLLDEKLSGVKKATNKYAYQDEVASDLNVMLNEENAVSYFQGDSQLDESSQDYNTVQLSYTMSIIKFVNGLLDPYQKSTYAMSLNRLAEFLKLPTFFVELRHIGTHEFLPSVEMLREGCDRALEWLWVNYWCVVLNSADISNEMYSENNETPGKLNDAQNPMNIDTSILESYNKLLEDLNREFKNLRKIRKDDMNKIYKFGDSSEVGLKYWKSVNFINNLIKSSGNNNKDMSNDSLNLIYYFLLVKDFLIFTNKEISIKKINGLRFLYRPILEEFGSDFNLNFFKFLLNLLNYNSDQSQLLNNLNIIFYDISKNFENFVKYDMKENDNTNRDLIFNFKTNKFNKDQAFKWCEYLLSNNLKFNKKRSKNENFINNESINQIYELLCEENTGVNVDLLEILLETTKTNKNNINKNIVGKIEDSISNMKKFQIPDLDIDLSIDDVDTNLQVSETKRIREEEAGDDITNYIEEAKKRMKIGSESSGRSGEGGETELFVWETHESWQPAPFGVEDL</sequence>
<proteinExistence type="predicted"/>
<gene>
    <name evidence="1" type="ORF">Cboi01_000046600</name>
</gene>
<evidence type="ECO:0000313" key="1">
    <source>
        <dbReference type="EMBL" id="GME87609.1"/>
    </source>
</evidence>
<name>A0ACB5TF37_CANBO</name>
<organism evidence="1 2">
    <name type="scientific">Candida boidinii</name>
    <name type="common">Yeast</name>
    <dbReference type="NCBI Taxonomy" id="5477"/>
    <lineage>
        <taxon>Eukaryota</taxon>
        <taxon>Fungi</taxon>
        <taxon>Dikarya</taxon>
        <taxon>Ascomycota</taxon>
        <taxon>Saccharomycotina</taxon>
        <taxon>Pichiomycetes</taxon>
        <taxon>Pichiales</taxon>
        <taxon>Pichiaceae</taxon>
        <taxon>Ogataea</taxon>
        <taxon>Ogataea/Candida clade</taxon>
    </lineage>
</organism>
<dbReference type="Proteomes" id="UP001165101">
    <property type="component" value="Unassembled WGS sequence"/>
</dbReference>
<accession>A0ACB5TF37</accession>
<protein>
    <submittedName>
        <fullName evidence="1">Unnamed protein product</fullName>
    </submittedName>
</protein>
<evidence type="ECO:0000313" key="2">
    <source>
        <dbReference type="Proteomes" id="UP001165101"/>
    </source>
</evidence>